<dbReference type="Pfam" id="PF18199">
    <property type="entry name" value="Dynein_C"/>
    <property type="match status" value="1"/>
</dbReference>
<evidence type="ECO:0000259" key="1">
    <source>
        <dbReference type="Pfam" id="PF18199"/>
    </source>
</evidence>
<reference evidence="2" key="1">
    <citation type="submission" date="2023-06" db="EMBL/GenBank/DDBJ databases">
        <authorList>
            <person name="Kurt Z."/>
        </authorList>
    </citation>
    <scope>NUCLEOTIDE SEQUENCE</scope>
</reference>
<evidence type="ECO:0000313" key="2">
    <source>
        <dbReference type="EMBL" id="CAI9973661.1"/>
    </source>
</evidence>
<keyword evidence="4" id="KW-1185">Reference proteome</keyword>
<name>A0AA86V2G6_9EUKA</name>
<accession>A0AA86V2G6</accession>
<dbReference type="InterPro" id="IPR041228">
    <property type="entry name" value="Dynein_C"/>
</dbReference>
<comment type="caution">
    <text evidence="2">The sequence shown here is derived from an EMBL/GenBank/DDBJ whole genome shotgun (WGS) entry which is preliminary data.</text>
</comment>
<dbReference type="EMBL" id="CAXDID020000042">
    <property type="protein sequence ID" value="CAL6000859.1"/>
    <property type="molecule type" value="Genomic_DNA"/>
</dbReference>
<gene>
    <name evidence="3" type="ORF">HINF_LOCUS16977</name>
    <name evidence="2" type="ORF">HINF_LOCUS61306</name>
</gene>
<dbReference type="AlphaFoldDB" id="A0AA86V2G6"/>
<reference evidence="3 4" key="2">
    <citation type="submission" date="2024-07" db="EMBL/GenBank/DDBJ databases">
        <authorList>
            <person name="Akdeniz Z."/>
        </authorList>
    </citation>
    <scope>NUCLEOTIDE SEQUENCE [LARGE SCALE GENOMIC DNA]</scope>
</reference>
<evidence type="ECO:0000313" key="4">
    <source>
        <dbReference type="Proteomes" id="UP001642409"/>
    </source>
</evidence>
<dbReference type="Proteomes" id="UP001642409">
    <property type="component" value="Unassembled WGS sequence"/>
</dbReference>
<dbReference type="EMBL" id="CATOUU010001125">
    <property type="protein sequence ID" value="CAI9973661.1"/>
    <property type="molecule type" value="Genomic_DNA"/>
</dbReference>
<protein>
    <submittedName>
        <fullName evidence="2">Dynein heavy chain</fullName>
    </submittedName>
    <submittedName>
        <fullName evidence="3">Dynein_heavy chain</fullName>
    </submittedName>
</protein>
<feature type="domain" description="Dynein heavy chain C-terminal" evidence="1">
    <location>
        <begin position="1"/>
        <end position="45"/>
    </location>
</feature>
<sequence length="50" mass="5792">MPLYTTLNRFGVLSTTGLSTNYVMNMYLQSEQSEEWWVLRGAAAFIQDQE</sequence>
<evidence type="ECO:0000313" key="3">
    <source>
        <dbReference type="EMBL" id="CAL6000859.1"/>
    </source>
</evidence>
<proteinExistence type="predicted"/>
<organism evidence="2">
    <name type="scientific">Hexamita inflata</name>
    <dbReference type="NCBI Taxonomy" id="28002"/>
    <lineage>
        <taxon>Eukaryota</taxon>
        <taxon>Metamonada</taxon>
        <taxon>Diplomonadida</taxon>
        <taxon>Hexamitidae</taxon>
        <taxon>Hexamitinae</taxon>
        <taxon>Hexamita</taxon>
    </lineage>
</organism>